<reference evidence="4 5" key="1">
    <citation type="submission" date="2016-08" db="EMBL/GenBank/DDBJ databases">
        <title>Analysis of Carbohydrate Active Enzymes in Thermogemmatispora T81 Reveals Carbohydrate Degradation Ability.</title>
        <authorList>
            <person name="Tomazini A."/>
            <person name="Lal S."/>
            <person name="Stott M."/>
            <person name="Henrissat B."/>
            <person name="Polikarpov I."/>
            <person name="Sparling R."/>
            <person name="Levin D.B."/>
        </authorList>
    </citation>
    <scope>NUCLEOTIDE SEQUENCE [LARGE SCALE GENOMIC DNA]</scope>
    <source>
        <strain evidence="4 5">T81</strain>
    </source>
</reference>
<dbReference type="SUPFAM" id="SSF49879">
    <property type="entry name" value="SMAD/FHA domain"/>
    <property type="match status" value="1"/>
</dbReference>
<protein>
    <recommendedName>
        <fullName evidence="3">FHA domain-containing protein</fullName>
    </recommendedName>
</protein>
<dbReference type="Proteomes" id="UP000248706">
    <property type="component" value="Unassembled WGS sequence"/>
</dbReference>
<gene>
    <name evidence="4" type="ORF">A4R35_11190</name>
</gene>
<accession>A0A328VGL1</accession>
<keyword evidence="1" id="KW-0175">Coiled coil</keyword>
<dbReference type="Pfam" id="PF00498">
    <property type="entry name" value="FHA"/>
    <property type="match status" value="1"/>
</dbReference>
<dbReference type="InterPro" id="IPR000253">
    <property type="entry name" value="FHA_dom"/>
</dbReference>
<dbReference type="Pfam" id="PF13240">
    <property type="entry name" value="Zn_Ribbon_1"/>
    <property type="match status" value="1"/>
</dbReference>
<feature type="compositionally biased region" description="Polar residues" evidence="2">
    <location>
        <begin position="234"/>
        <end position="245"/>
    </location>
</feature>
<proteinExistence type="predicted"/>
<dbReference type="Gene3D" id="2.60.200.20">
    <property type="match status" value="1"/>
</dbReference>
<comment type="caution">
    <text evidence="4">The sequence shown here is derived from an EMBL/GenBank/DDBJ whole genome shotgun (WGS) entry which is preliminary data.</text>
</comment>
<feature type="compositionally biased region" description="Low complexity" evidence="2">
    <location>
        <begin position="85"/>
        <end position="102"/>
    </location>
</feature>
<feature type="region of interest" description="Disordered" evidence="2">
    <location>
        <begin position="227"/>
        <end position="317"/>
    </location>
</feature>
<name>A0A328VGL1_9CHLR</name>
<keyword evidence="5" id="KW-1185">Reference proteome</keyword>
<feature type="coiled-coil region" evidence="1">
    <location>
        <begin position="340"/>
        <end position="374"/>
    </location>
</feature>
<dbReference type="InterPro" id="IPR026870">
    <property type="entry name" value="Zinc_ribbon_dom"/>
</dbReference>
<evidence type="ECO:0000313" key="4">
    <source>
        <dbReference type="EMBL" id="RAQ96099.1"/>
    </source>
</evidence>
<sequence length="461" mass="49031">MDKCPRCGAETRPGDRFCLSCGQPLLPAAPAYEPAQTPLSGGDATMPAQDEWGAAAPGPQPPSLSGGGWPNATIPASPSAPTELSPSPAQPAASPEAAVATATPKINNPARFILKSESGEVIQEYTLDKEEITIGRAPTSDILLSKDKLTSRRHATVRYENGQYILRDERSANGTFVNGQQLEELVPYTLKDGDHIGIGEHELIFQAPAVSVDELPTISIQPEEMTYRTREDSSLTASSVDQFVTRTEGELSPAVVTGSRSISSTPPVTPSSESGSSSATVAEPVAASSARESEPVAPASAAADAVQPPASSPADGVTFNRLTSLPLPALPDMSSLMAALATLDGQVSALQEQLNATQEALRNHEAEIAQTANQLRAGVRRVAERMDQTIADVARSREALAWSELIQLMEDVTNNPRDIEYVTRLARKARELNKVFQIHQSVLNTLAECNTLLRALIGEER</sequence>
<dbReference type="RefSeq" id="WP_112434139.1">
    <property type="nucleotide sequence ID" value="NZ_MCIF01000002.1"/>
</dbReference>
<feature type="compositionally biased region" description="Polar residues" evidence="2">
    <location>
        <begin position="74"/>
        <end position="84"/>
    </location>
</feature>
<feature type="region of interest" description="Disordered" evidence="2">
    <location>
        <begin position="29"/>
        <end position="102"/>
    </location>
</feature>
<dbReference type="InterPro" id="IPR050923">
    <property type="entry name" value="Cell_Proc_Reg/RNA_Proc"/>
</dbReference>
<dbReference type="InterPro" id="IPR008984">
    <property type="entry name" value="SMAD_FHA_dom_sf"/>
</dbReference>
<dbReference type="OrthoDB" id="1683123at2"/>
<feature type="compositionally biased region" description="Low complexity" evidence="2">
    <location>
        <begin position="259"/>
        <end position="314"/>
    </location>
</feature>
<evidence type="ECO:0000259" key="3">
    <source>
        <dbReference type="PROSITE" id="PS50006"/>
    </source>
</evidence>
<dbReference type="CDD" id="cd00060">
    <property type="entry name" value="FHA"/>
    <property type="match status" value="1"/>
</dbReference>
<dbReference type="PROSITE" id="PS50006">
    <property type="entry name" value="FHA_DOMAIN"/>
    <property type="match status" value="1"/>
</dbReference>
<dbReference type="EMBL" id="MCIF01000002">
    <property type="protein sequence ID" value="RAQ96099.1"/>
    <property type="molecule type" value="Genomic_DNA"/>
</dbReference>
<evidence type="ECO:0000313" key="5">
    <source>
        <dbReference type="Proteomes" id="UP000248706"/>
    </source>
</evidence>
<evidence type="ECO:0000256" key="1">
    <source>
        <dbReference type="SAM" id="Coils"/>
    </source>
</evidence>
<dbReference type="AlphaFoldDB" id="A0A328VGL1"/>
<evidence type="ECO:0000256" key="2">
    <source>
        <dbReference type="SAM" id="MobiDB-lite"/>
    </source>
</evidence>
<feature type="domain" description="FHA" evidence="3">
    <location>
        <begin position="132"/>
        <end position="182"/>
    </location>
</feature>
<dbReference type="PANTHER" id="PTHR23308">
    <property type="entry name" value="NUCLEAR INHIBITOR OF PROTEIN PHOSPHATASE-1"/>
    <property type="match status" value="1"/>
</dbReference>
<organism evidence="4 5">
    <name type="scientific">Thermogemmatispora tikiterensis</name>
    <dbReference type="NCBI Taxonomy" id="1825093"/>
    <lineage>
        <taxon>Bacteria</taxon>
        <taxon>Bacillati</taxon>
        <taxon>Chloroflexota</taxon>
        <taxon>Ktedonobacteria</taxon>
        <taxon>Thermogemmatisporales</taxon>
        <taxon>Thermogemmatisporaceae</taxon>
        <taxon>Thermogemmatispora</taxon>
    </lineage>
</organism>
<dbReference type="SMART" id="SM00240">
    <property type="entry name" value="FHA"/>
    <property type="match status" value="1"/>
</dbReference>